<reference evidence="2 3" key="1">
    <citation type="journal article" date="2018" name="Mol. Ecol.">
        <title>The obligate alkalophilic soda-lake fungus Sodiomyces alkalinus has shifted to a protein diet.</title>
        <authorList>
            <person name="Grum-Grzhimaylo A.A."/>
            <person name="Falkoski D.L."/>
            <person name="van den Heuvel J."/>
            <person name="Valero-Jimenez C.A."/>
            <person name="Min B."/>
            <person name="Choi I.G."/>
            <person name="Lipzen A."/>
            <person name="Daum C.G."/>
            <person name="Aanen D.K."/>
            <person name="Tsang A."/>
            <person name="Henrissat B."/>
            <person name="Bilanenko E.N."/>
            <person name="de Vries R.P."/>
            <person name="van Kan J.A.L."/>
            <person name="Grigoriev I.V."/>
            <person name="Debets A.J.M."/>
        </authorList>
    </citation>
    <scope>NUCLEOTIDE SEQUENCE [LARGE SCALE GENOMIC DNA]</scope>
    <source>
        <strain evidence="2 3">F11</strain>
    </source>
</reference>
<accession>A0A3N2Q659</accession>
<gene>
    <name evidence="2" type="ORF">SODALDRAFT_11275</name>
</gene>
<dbReference type="RefSeq" id="XP_028470070.1">
    <property type="nucleotide sequence ID" value="XM_028606562.1"/>
</dbReference>
<dbReference type="Proteomes" id="UP000272025">
    <property type="component" value="Unassembled WGS sequence"/>
</dbReference>
<evidence type="ECO:0000313" key="3">
    <source>
        <dbReference type="Proteomes" id="UP000272025"/>
    </source>
</evidence>
<dbReference type="AlphaFoldDB" id="A0A3N2Q659"/>
<evidence type="ECO:0000256" key="1">
    <source>
        <dbReference type="SAM" id="MobiDB-lite"/>
    </source>
</evidence>
<name>A0A3N2Q659_SODAK</name>
<proteinExistence type="predicted"/>
<sequence>MKRLGGELESPSIAASQRLDDGNSIFPYRLRHVFYGGYFGRSVCGVSNSTTGFLPLHVSPFFPFFFRDPYGERAKGRRGDTFREGEKCMENDLMPFSASLVMAHRLNIRCLESTMSGAVQHPRNPGLNLAREWQRAVSYSDVWTLNSGRMFDDGNEFTRPGQHSASWSITSDAR</sequence>
<evidence type="ECO:0000313" key="2">
    <source>
        <dbReference type="EMBL" id="ROT42264.1"/>
    </source>
</evidence>
<protein>
    <submittedName>
        <fullName evidence="2">Uncharacterized protein</fullName>
    </submittedName>
</protein>
<feature type="region of interest" description="Disordered" evidence="1">
    <location>
        <begin position="154"/>
        <end position="174"/>
    </location>
</feature>
<feature type="compositionally biased region" description="Polar residues" evidence="1">
    <location>
        <begin position="161"/>
        <end position="174"/>
    </location>
</feature>
<dbReference type="EMBL" id="ML119051">
    <property type="protein sequence ID" value="ROT42264.1"/>
    <property type="molecule type" value="Genomic_DNA"/>
</dbReference>
<keyword evidence="3" id="KW-1185">Reference proteome</keyword>
<dbReference type="GeneID" id="39575040"/>
<organism evidence="2 3">
    <name type="scientific">Sodiomyces alkalinus (strain CBS 110278 / VKM F-3762 / F11)</name>
    <name type="common">Alkaliphilic filamentous fungus</name>
    <dbReference type="NCBI Taxonomy" id="1314773"/>
    <lineage>
        <taxon>Eukaryota</taxon>
        <taxon>Fungi</taxon>
        <taxon>Dikarya</taxon>
        <taxon>Ascomycota</taxon>
        <taxon>Pezizomycotina</taxon>
        <taxon>Sordariomycetes</taxon>
        <taxon>Hypocreomycetidae</taxon>
        <taxon>Glomerellales</taxon>
        <taxon>Plectosphaerellaceae</taxon>
        <taxon>Sodiomyces</taxon>
    </lineage>
</organism>